<organism evidence="1 2">
    <name type="scientific">Zongyangia hominis</name>
    <dbReference type="NCBI Taxonomy" id="2763677"/>
    <lineage>
        <taxon>Bacteria</taxon>
        <taxon>Bacillati</taxon>
        <taxon>Bacillota</taxon>
        <taxon>Clostridia</taxon>
        <taxon>Eubacteriales</taxon>
        <taxon>Oscillospiraceae</taxon>
        <taxon>Zongyangia</taxon>
    </lineage>
</organism>
<gene>
    <name evidence="1" type="primary">thiS</name>
    <name evidence="1" type="ORF">H8709_08215</name>
</gene>
<proteinExistence type="predicted"/>
<dbReference type="Pfam" id="PF02597">
    <property type="entry name" value="ThiS"/>
    <property type="match status" value="1"/>
</dbReference>
<dbReference type="InterPro" id="IPR012675">
    <property type="entry name" value="Beta-grasp_dom_sf"/>
</dbReference>
<dbReference type="InterPro" id="IPR003749">
    <property type="entry name" value="ThiS/MoaD-like"/>
</dbReference>
<dbReference type="SUPFAM" id="SSF54285">
    <property type="entry name" value="MoaD/ThiS"/>
    <property type="match status" value="1"/>
</dbReference>
<dbReference type="PANTHER" id="PTHR34472">
    <property type="entry name" value="SULFUR CARRIER PROTEIN THIS"/>
    <property type="match status" value="1"/>
</dbReference>
<dbReference type="EMBL" id="JACRTC010000005">
    <property type="protein sequence ID" value="MBC8570810.1"/>
    <property type="molecule type" value="Genomic_DNA"/>
</dbReference>
<comment type="caution">
    <text evidence="1">The sequence shown here is derived from an EMBL/GenBank/DDBJ whole genome shotgun (WGS) entry which is preliminary data.</text>
</comment>
<dbReference type="CDD" id="cd00565">
    <property type="entry name" value="Ubl_ThiS"/>
    <property type="match status" value="1"/>
</dbReference>
<accession>A0A926IC72</accession>
<dbReference type="NCBIfam" id="TIGR01683">
    <property type="entry name" value="thiS"/>
    <property type="match status" value="1"/>
</dbReference>
<protein>
    <submittedName>
        <fullName evidence="1">Sulfur carrier protein ThiS</fullName>
    </submittedName>
</protein>
<dbReference type="PANTHER" id="PTHR34472:SF1">
    <property type="entry name" value="SULFUR CARRIER PROTEIN THIS"/>
    <property type="match status" value="1"/>
</dbReference>
<name>A0A926IC72_9FIRM</name>
<dbReference type="Proteomes" id="UP000660861">
    <property type="component" value="Unassembled WGS sequence"/>
</dbReference>
<sequence length="64" mass="6963">MKINGNAVTLSTPTPLLDFLRERGYRPELVAVERNGQIVPKAQFAATTLMDEDEVEIVSFVGGG</sequence>
<dbReference type="InterPro" id="IPR016155">
    <property type="entry name" value="Mopterin_synth/thiamin_S_b"/>
</dbReference>
<dbReference type="InterPro" id="IPR010035">
    <property type="entry name" value="Thi_S"/>
</dbReference>
<evidence type="ECO:0000313" key="2">
    <source>
        <dbReference type="Proteomes" id="UP000660861"/>
    </source>
</evidence>
<evidence type="ECO:0000313" key="1">
    <source>
        <dbReference type="EMBL" id="MBC8570810.1"/>
    </source>
</evidence>
<dbReference type="RefSeq" id="WP_262397904.1">
    <property type="nucleotide sequence ID" value="NZ_JACRTC010000005.1"/>
</dbReference>
<keyword evidence="2" id="KW-1185">Reference proteome</keyword>
<dbReference type="Gene3D" id="3.10.20.30">
    <property type="match status" value="1"/>
</dbReference>
<reference evidence="1" key="1">
    <citation type="submission" date="2020-08" db="EMBL/GenBank/DDBJ databases">
        <title>Genome public.</title>
        <authorList>
            <person name="Liu C."/>
            <person name="Sun Q."/>
        </authorList>
    </citation>
    <scope>NUCLEOTIDE SEQUENCE</scope>
    <source>
        <strain evidence="1">NSJ-54</strain>
    </source>
</reference>
<dbReference type="AlphaFoldDB" id="A0A926IC72"/>